<feature type="compositionally biased region" description="Polar residues" evidence="9">
    <location>
        <begin position="1700"/>
        <end position="1718"/>
    </location>
</feature>
<reference evidence="12" key="1">
    <citation type="submission" date="2022-12" db="EMBL/GenBank/DDBJ databases">
        <title>Genome assemblies of Blomia tropicalis.</title>
        <authorList>
            <person name="Cui Y."/>
        </authorList>
    </citation>
    <scope>NUCLEOTIDE SEQUENCE</scope>
    <source>
        <tissue evidence="12">Adult mites</tissue>
    </source>
</reference>
<keyword evidence="6" id="KW-0694">RNA-binding</keyword>
<keyword evidence="13" id="KW-1185">Reference proteome</keyword>
<dbReference type="GO" id="GO:0003723">
    <property type="term" value="F:RNA binding"/>
    <property type="evidence" value="ECO:0007669"/>
    <property type="project" value="UniProtKB-KW"/>
</dbReference>
<feature type="domain" description="RDRP core" evidence="10">
    <location>
        <begin position="581"/>
        <end position="1155"/>
    </location>
</feature>
<dbReference type="GO" id="GO:0031380">
    <property type="term" value="C:nuclear RNA-directed RNA polymerase complex"/>
    <property type="evidence" value="ECO:0007669"/>
    <property type="project" value="TreeGrafter"/>
</dbReference>
<dbReference type="OMA" id="WYRINEY"/>
<accession>A0A9Q0RTS2</accession>
<dbReference type="EMBL" id="JAPWDV010000001">
    <property type="protein sequence ID" value="KAJ6225746.1"/>
    <property type="molecule type" value="Genomic_DNA"/>
</dbReference>
<dbReference type="InterPro" id="IPR007855">
    <property type="entry name" value="RDRP"/>
</dbReference>
<dbReference type="PANTHER" id="PTHR23079">
    <property type="entry name" value="RNA-DEPENDENT RNA POLYMERASE"/>
    <property type="match status" value="1"/>
</dbReference>
<evidence type="ECO:0000313" key="12">
    <source>
        <dbReference type="EMBL" id="KAJ6225746.1"/>
    </source>
</evidence>
<dbReference type="Pfam" id="PF05183">
    <property type="entry name" value="RdRP"/>
    <property type="match status" value="1"/>
</dbReference>
<protein>
    <recommendedName>
        <fullName evidence="2">RNA-directed RNA polymerase</fullName>
        <ecNumber evidence="2">2.7.7.48</ecNumber>
    </recommendedName>
</protein>
<evidence type="ECO:0000313" key="13">
    <source>
        <dbReference type="Proteomes" id="UP001142055"/>
    </source>
</evidence>
<dbReference type="EC" id="2.7.7.48" evidence="2"/>
<dbReference type="PANTHER" id="PTHR23079:SF55">
    <property type="entry name" value="RNA-DIRECTED RNA POLYMERASE"/>
    <property type="match status" value="1"/>
</dbReference>
<dbReference type="GO" id="GO:0003968">
    <property type="term" value="F:RNA-directed RNA polymerase activity"/>
    <property type="evidence" value="ECO:0007669"/>
    <property type="project" value="UniProtKB-KW"/>
</dbReference>
<evidence type="ECO:0000256" key="2">
    <source>
        <dbReference type="ARBA" id="ARBA00012494"/>
    </source>
</evidence>
<comment type="caution">
    <text evidence="12">The sequence shown here is derived from an EMBL/GenBank/DDBJ whole genome shotgun (WGS) entry which is preliminary data.</text>
</comment>
<evidence type="ECO:0000256" key="4">
    <source>
        <dbReference type="ARBA" id="ARBA00022679"/>
    </source>
</evidence>
<keyword evidence="4" id="KW-0808">Transferase</keyword>
<dbReference type="GO" id="GO:0030422">
    <property type="term" value="P:siRNA processing"/>
    <property type="evidence" value="ECO:0007669"/>
    <property type="project" value="TreeGrafter"/>
</dbReference>
<keyword evidence="7" id="KW-0943">RNA-mediated gene silencing</keyword>
<dbReference type="InterPro" id="IPR058752">
    <property type="entry name" value="RDRP_C_head"/>
</dbReference>
<organism evidence="12 13">
    <name type="scientific">Blomia tropicalis</name>
    <name type="common">Mite</name>
    <dbReference type="NCBI Taxonomy" id="40697"/>
    <lineage>
        <taxon>Eukaryota</taxon>
        <taxon>Metazoa</taxon>
        <taxon>Ecdysozoa</taxon>
        <taxon>Arthropoda</taxon>
        <taxon>Chelicerata</taxon>
        <taxon>Arachnida</taxon>
        <taxon>Acari</taxon>
        <taxon>Acariformes</taxon>
        <taxon>Sarcoptiformes</taxon>
        <taxon>Astigmata</taxon>
        <taxon>Glycyphagoidea</taxon>
        <taxon>Echimyopodidae</taxon>
        <taxon>Blomia</taxon>
    </lineage>
</organism>
<evidence type="ECO:0000256" key="7">
    <source>
        <dbReference type="ARBA" id="ARBA00023158"/>
    </source>
</evidence>
<dbReference type="Pfam" id="PF26253">
    <property type="entry name" value="RdRP_head"/>
    <property type="match status" value="1"/>
</dbReference>
<dbReference type="InterPro" id="IPR057596">
    <property type="entry name" value="RDRP_core"/>
</dbReference>
<name>A0A9Q0RTS2_BLOTA</name>
<evidence type="ECO:0000256" key="8">
    <source>
        <dbReference type="ARBA" id="ARBA00048744"/>
    </source>
</evidence>
<dbReference type="Proteomes" id="UP001142055">
    <property type="component" value="Chromosome 1"/>
</dbReference>
<feature type="region of interest" description="Disordered" evidence="9">
    <location>
        <begin position="1655"/>
        <end position="1723"/>
    </location>
</feature>
<evidence type="ECO:0000256" key="9">
    <source>
        <dbReference type="SAM" id="MobiDB-lite"/>
    </source>
</evidence>
<gene>
    <name evidence="12" type="ORF">RDWZM_004291</name>
</gene>
<evidence type="ECO:0000259" key="11">
    <source>
        <dbReference type="Pfam" id="PF26253"/>
    </source>
</evidence>
<comment type="catalytic activity">
    <reaction evidence="8">
        <text>RNA(n) + a ribonucleoside 5'-triphosphate = RNA(n+1) + diphosphate</text>
        <dbReference type="Rhea" id="RHEA:21248"/>
        <dbReference type="Rhea" id="RHEA-COMP:14527"/>
        <dbReference type="Rhea" id="RHEA-COMP:17342"/>
        <dbReference type="ChEBI" id="CHEBI:33019"/>
        <dbReference type="ChEBI" id="CHEBI:61557"/>
        <dbReference type="ChEBI" id="CHEBI:140395"/>
        <dbReference type="EC" id="2.7.7.48"/>
    </reaction>
</comment>
<keyword evidence="5" id="KW-0548">Nucleotidyltransferase</keyword>
<evidence type="ECO:0000256" key="5">
    <source>
        <dbReference type="ARBA" id="ARBA00022695"/>
    </source>
</evidence>
<feature type="compositionally biased region" description="Low complexity" evidence="9">
    <location>
        <begin position="1662"/>
        <end position="1692"/>
    </location>
</feature>
<evidence type="ECO:0000256" key="6">
    <source>
        <dbReference type="ARBA" id="ARBA00022884"/>
    </source>
</evidence>
<sequence>MNRYSIDNVRHRNMTFTLVFIKPLSTLQQKDAQASHNKIFTGKIQTKEIDLHEMSDYVLKNNDPDSSEDECKERITKKTQLNSGDDGLDTVAENMEDDNNSNNKNQNIDELLKSLDENDDPNFDLYCSAKFSINEDSLNDIFKDNLSIEQQMETDIDERFVVFNNEIINSGRKCTISLDTESRLLQALSQTLQMKYELENVFFKNEYMIKFNVSISFGSYFSIQKFEQLIEQLFQMMIIKESRKLIIEIPFDVINYLEKILIDKNQLYNYCQVKILSLSIGSLINLSRFFSHYSLRSSNKPSMSTNWMQLELKIAEKYLIIYFYIETKKKIFKLIYNFSSIKQIVLEKYRTQYRLYLDFINAPLMFYSDVDERHHKLLLGKNSCDNFFWRRTTFQSVSGHVPRRASEQQYGQANNQLEDCFLVMAKSYCLEIGEKDHFIEKLINAACLCKHLNKNFNFYLANIFQTKSSIDYTMVKSLLNRKQLPFSIHYACLVLFSSSYKIIDTLKNENSFHTFLDTIKRESENDFHSLEQCLYYLKIQCKEMSIVNVYNELMKLLTNHDRLKKSPINMEHVLIRRAILTPTHLELMQPIPLLKSRFSMTADLDFAIRLTILDDNNRRLNNCKHITDSEFIRNILIPQLSNGLQIGDRKFEFLGSSSSQMRENGVIFYAKDRQDRHAYNIRNLAGDLSALKRNVAKYVARFGLMFSQALTIIPTDEQEMSIYITKDFLGEVKPAFENFSNSKKEQHIFSDGVGIIANSLVPDIVQHLSQLRNSDYIPSAFQIRYGGCKGMLVAYDTTPQRAIIFRNSMRKYNSSDTALGILKYSMPRPVFLNRPLINILDQLDINRDEFYIHFERSTSSVAKALLFDSCALELIKTYANLYLPYDMILQSGISLLNEPFLRSIINYLIYYRLNELKSKARIRIPFSNGRMAFGVIDETMQLEYGEIFFQYTKMSPDGTITNETETLEGEVMVTKFPCLQPGDVRKLRATKVDKLSHIKDCIVFPSKGKRPHPDEMGGSDLDGDEYAIFWNTELVFPGKNSDSMTFPYGMTKPQEHDLTIRDIVEFYCNYLLLSNIGQVANSHLIFSDYHPQGIFSKECHDLAVKYSISLDYQKTGIIQEFPRKYNLSIRPDFMERYHNDKVYLSKRILGQYFRHCTLIERIVDLSQFDSESSSNNSSQLLNKSPIFILPNWRKFYDSAEETFMEYKLRIVEIMDQLDIENETILFSEVYEDKSDTSKTLVSGLFTYFRNKFYSQYNELECSDDRQLLISSWYAICYEKCFTYNGKILIGLPWIISEKLCQLADANINENVTDDIDYGNQILIDCETSNEQAKLHSKQYFWKLETIWKALNIENDPIQMMACQQIIADQQIAVTMELIIRWIYSIKNEIYLDQDEGTELIVIFDGKSKIFLTEQELLKKYIMQKLDEINLECKMKQEQHVLPTITTLFNQFMMYLFEICNRVNFSIYHGKLEEIFLLKYAIFSLTFLNKLNSNLDRKFYQHLINEIEYQSSIHLEKDLLINNLFSNENIYRKKLEDLFVSCLVDNTNLAHETIQFNLLKSNLNVDLKKAEEKFVQKLFFLTGLDNLQFMCDDNSTNVDNSSVSLPNFGGKNGVEQSNKQFQSIPNTYRSNALPSSSVSPSTTIYKYPSCKRSEMSTTMNTVTSSYESNTTTMSTNNSNGGSKNSSSSINGSSPEPKRFQSRQFHQSNRYVSNHKVSNVTDDELTSVERNHNEQYEVMTKGFEHSITILRLMFGHPDFFEKILTNSIL</sequence>
<proteinExistence type="inferred from homology"/>
<comment type="similarity">
    <text evidence="1">Belongs to the RdRP family.</text>
</comment>
<keyword evidence="3" id="KW-0696">RNA-directed RNA polymerase</keyword>
<evidence type="ECO:0000259" key="10">
    <source>
        <dbReference type="Pfam" id="PF05183"/>
    </source>
</evidence>
<feature type="region of interest" description="Disordered" evidence="9">
    <location>
        <begin position="79"/>
        <end position="106"/>
    </location>
</feature>
<evidence type="ECO:0000256" key="1">
    <source>
        <dbReference type="ARBA" id="ARBA00005762"/>
    </source>
</evidence>
<feature type="domain" description="RDRP C-terminal head" evidence="11">
    <location>
        <begin position="1190"/>
        <end position="1305"/>
    </location>
</feature>
<evidence type="ECO:0000256" key="3">
    <source>
        <dbReference type="ARBA" id="ARBA00022484"/>
    </source>
</evidence>